<dbReference type="InterPro" id="IPR012338">
    <property type="entry name" value="Beta-lactam/transpept-like"/>
</dbReference>
<dbReference type="NCBIfam" id="TIGR03423">
    <property type="entry name" value="pbp2_mrdA"/>
    <property type="match status" value="1"/>
</dbReference>
<sequence>MVFAAITGRLYDLQVWQYPRYRKMARDNATLERLVPPERGLITDHAGVVLAGNVQRWRAMLLLSDWTDAPAILARFEKIISLSAADRTRLAKIFRGRRRYLPILLKNDLSWNEMAQLEVNRPWLPGVIINHGFERRYPLGKDTAHTVGYVVPPHAAAAKADPVLDLPGVRVGGAGVEQAHNQTLFGTPGVTELEVNDRGAVVRVLGRRAEMSGKTIALTLDAGLQREAMRILDGRPGALVMMDARNGAVRAMVSAPSFDQSYFDNGVPDHVWTRWMKDPQHPLVDRTTQGLYAPGSTFKPTVALAALRCEAITAKTKFFCSGHLKIGNRMFFCWLRSGHGWMDAASALQQSCDVFFYHVAMRVGIDKMAAMGNELGLVGAPAMDFPSLAGGFLPTCHWAHKRGLEWTEGRTAIQGIGQGYSVLTPLNLAIMVTRVATGRKIVPHLVGAIDNEPVKLRAGEELNLAEKHLAVVRQGMNEVVNTPLGTSWGGRLDVHGARMAGKTGTAQVISESAAMEAANYDDSKLPWKYRPNALFVGYAPLEKPAFAVSVVIEHGGLLDPVKAARDMFARALTSDKLQA</sequence>
<dbReference type="GO" id="GO:0009252">
    <property type="term" value="P:peptidoglycan biosynthetic process"/>
    <property type="evidence" value="ECO:0007669"/>
    <property type="project" value="InterPro"/>
</dbReference>
<comment type="subcellular location">
    <subcellularLocation>
        <location evidence="1">Membrane</location>
    </subcellularLocation>
</comment>
<dbReference type="InterPro" id="IPR017790">
    <property type="entry name" value="Penicillin-binding_protein_2"/>
</dbReference>
<feature type="domain" description="Penicillin-binding protein dimerisation" evidence="5">
    <location>
        <begin position="35"/>
        <end position="204"/>
    </location>
</feature>
<dbReference type="GO" id="GO:0071555">
    <property type="term" value="P:cell wall organization"/>
    <property type="evidence" value="ECO:0007669"/>
    <property type="project" value="TreeGrafter"/>
</dbReference>
<keyword evidence="3" id="KW-0472">Membrane</keyword>
<gene>
    <name evidence="6" type="ORF">Aam_060_108</name>
</gene>
<dbReference type="Pfam" id="PF03717">
    <property type="entry name" value="PBP_dimer"/>
    <property type="match status" value="1"/>
</dbReference>
<dbReference type="STRING" id="1120923.SAMN02746095_00099"/>
<keyword evidence="2" id="KW-0378">Hydrolase</keyword>
<dbReference type="AlphaFoldDB" id="A0A0D6PGV1"/>
<dbReference type="InterPro" id="IPR036138">
    <property type="entry name" value="PBP_dimer_sf"/>
</dbReference>
<keyword evidence="6" id="KW-0132">Cell division</keyword>
<dbReference type="SUPFAM" id="SSF56519">
    <property type="entry name" value="Penicillin binding protein dimerisation domain"/>
    <property type="match status" value="1"/>
</dbReference>
<evidence type="ECO:0000259" key="4">
    <source>
        <dbReference type="Pfam" id="PF00905"/>
    </source>
</evidence>
<protein>
    <submittedName>
        <fullName evidence="6">Cell division/elongation transpeptidase FtsI/penicillin-binding protein</fullName>
    </submittedName>
</protein>
<dbReference type="InterPro" id="IPR001460">
    <property type="entry name" value="PCN-bd_Tpept"/>
</dbReference>
<accession>A0A0D6PGV1</accession>
<dbReference type="Gene3D" id="3.40.710.10">
    <property type="entry name" value="DD-peptidase/beta-lactamase superfamily"/>
    <property type="match status" value="1"/>
</dbReference>
<dbReference type="Pfam" id="PF00905">
    <property type="entry name" value="Transpeptidase"/>
    <property type="match status" value="1"/>
</dbReference>
<keyword evidence="2" id="KW-0121">Carboxypeptidase</keyword>
<evidence type="ECO:0000256" key="3">
    <source>
        <dbReference type="ARBA" id="ARBA00023136"/>
    </source>
</evidence>
<keyword evidence="2" id="KW-0645">Protease</keyword>
<dbReference type="GO" id="GO:0051301">
    <property type="term" value="P:cell division"/>
    <property type="evidence" value="ECO:0007669"/>
    <property type="project" value="UniProtKB-KW"/>
</dbReference>
<evidence type="ECO:0000313" key="6">
    <source>
        <dbReference type="EMBL" id="GAN80882.1"/>
    </source>
</evidence>
<proteinExistence type="predicted"/>
<dbReference type="GO" id="GO:0005886">
    <property type="term" value="C:plasma membrane"/>
    <property type="evidence" value="ECO:0007669"/>
    <property type="project" value="TreeGrafter"/>
</dbReference>
<dbReference type="Proteomes" id="UP000032668">
    <property type="component" value="Unassembled WGS sequence"/>
</dbReference>
<feature type="domain" description="Penicillin-binding protein transpeptidase" evidence="4">
    <location>
        <begin position="237"/>
        <end position="558"/>
    </location>
</feature>
<keyword evidence="6" id="KW-0131">Cell cycle</keyword>
<reference evidence="6 7" key="1">
    <citation type="submission" date="2012-11" db="EMBL/GenBank/DDBJ databases">
        <title>Whole genome sequence of Acidocella aminolytica 101 = DSM 11237.</title>
        <authorList>
            <person name="Azuma Y."/>
            <person name="Higashiura N."/>
            <person name="Hirakawa H."/>
            <person name="Matsushita K."/>
        </authorList>
    </citation>
    <scope>NUCLEOTIDE SEQUENCE [LARGE SCALE GENOMIC DNA]</scope>
    <source>
        <strain evidence="7">101 / DSM 11237</strain>
    </source>
</reference>
<dbReference type="GO" id="GO:0009002">
    <property type="term" value="F:serine-type D-Ala-D-Ala carboxypeptidase activity"/>
    <property type="evidence" value="ECO:0007669"/>
    <property type="project" value="InterPro"/>
</dbReference>
<evidence type="ECO:0000259" key="5">
    <source>
        <dbReference type="Pfam" id="PF03717"/>
    </source>
</evidence>
<comment type="caution">
    <text evidence="6">The sequence shown here is derived from an EMBL/GenBank/DDBJ whole genome shotgun (WGS) entry which is preliminary data.</text>
</comment>
<dbReference type="PANTHER" id="PTHR30627">
    <property type="entry name" value="PEPTIDOGLYCAN D,D-TRANSPEPTIDASE"/>
    <property type="match status" value="1"/>
</dbReference>
<evidence type="ECO:0000256" key="1">
    <source>
        <dbReference type="ARBA" id="ARBA00004370"/>
    </source>
</evidence>
<dbReference type="GO" id="GO:0008658">
    <property type="term" value="F:penicillin binding"/>
    <property type="evidence" value="ECO:0007669"/>
    <property type="project" value="InterPro"/>
</dbReference>
<dbReference type="Gene3D" id="3.90.1310.10">
    <property type="entry name" value="Penicillin-binding protein 2a (Domain 2)"/>
    <property type="match status" value="1"/>
</dbReference>
<evidence type="ECO:0000313" key="7">
    <source>
        <dbReference type="Proteomes" id="UP000032668"/>
    </source>
</evidence>
<dbReference type="InterPro" id="IPR050515">
    <property type="entry name" value="Beta-lactam/transpept"/>
</dbReference>
<organism evidence="6 7">
    <name type="scientific">Acidocella aminolytica 101 = DSM 11237</name>
    <dbReference type="NCBI Taxonomy" id="1120923"/>
    <lineage>
        <taxon>Bacteria</taxon>
        <taxon>Pseudomonadati</taxon>
        <taxon>Pseudomonadota</taxon>
        <taxon>Alphaproteobacteria</taxon>
        <taxon>Acetobacterales</taxon>
        <taxon>Acidocellaceae</taxon>
        <taxon>Acidocella</taxon>
    </lineage>
</organism>
<keyword evidence="7" id="KW-1185">Reference proteome</keyword>
<dbReference type="EMBL" id="BANC01000059">
    <property type="protein sequence ID" value="GAN80882.1"/>
    <property type="molecule type" value="Genomic_DNA"/>
</dbReference>
<dbReference type="SUPFAM" id="SSF56601">
    <property type="entry name" value="beta-lactamase/transpeptidase-like"/>
    <property type="match status" value="1"/>
</dbReference>
<dbReference type="InterPro" id="IPR005311">
    <property type="entry name" value="PBP_dimer"/>
</dbReference>
<evidence type="ECO:0000256" key="2">
    <source>
        <dbReference type="ARBA" id="ARBA00022645"/>
    </source>
</evidence>
<name>A0A0D6PGV1_9PROT</name>